<keyword evidence="3" id="KW-0378">Hydrolase</keyword>
<dbReference type="Gene3D" id="3.40.50.300">
    <property type="entry name" value="P-loop containing nucleotide triphosphate hydrolases"/>
    <property type="match status" value="1"/>
</dbReference>
<dbReference type="AlphaFoldDB" id="A0A1N7FCQ3"/>
<evidence type="ECO:0000256" key="3">
    <source>
        <dbReference type="ARBA" id="ARBA00022801"/>
    </source>
</evidence>
<comment type="subcellular location">
    <subcellularLocation>
        <location evidence="1">Membrane</location>
    </subcellularLocation>
</comment>
<proteinExistence type="predicted"/>
<organism evidence="7 8">
    <name type="scientific">Moraxella cuniculi DSM 21768</name>
    <dbReference type="NCBI Taxonomy" id="1122245"/>
    <lineage>
        <taxon>Bacteria</taxon>
        <taxon>Pseudomonadati</taxon>
        <taxon>Pseudomonadota</taxon>
        <taxon>Gammaproteobacteria</taxon>
        <taxon>Moraxellales</taxon>
        <taxon>Moraxellaceae</taxon>
        <taxon>Moraxella</taxon>
    </lineage>
</organism>
<evidence type="ECO:0000313" key="8">
    <source>
        <dbReference type="Proteomes" id="UP000187495"/>
    </source>
</evidence>
<keyword evidence="4" id="KW-0342">GTP-binding</keyword>
<dbReference type="GO" id="GO:0016020">
    <property type="term" value="C:membrane"/>
    <property type="evidence" value="ECO:0007669"/>
    <property type="project" value="UniProtKB-SubCell"/>
</dbReference>
<evidence type="ECO:0000256" key="4">
    <source>
        <dbReference type="ARBA" id="ARBA00023134"/>
    </source>
</evidence>
<dbReference type="Pfam" id="PF00350">
    <property type="entry name" value="Dynamin_N"/>
    <property type="match status" value="1"/>
</dbReference>
<dbReference type="Proteomes" id="UP000187495">
    <property type="component" value="Unassembled WGS sequence"/>
</dbReference>
<name>A0A1N7FCQ3_9GAMM</name>
<dbReference type="SUPFAM" id="SSF52540">
    <property type="entry name" value="P-loop containing nucleoside triphosphate hydrolases"/>
    <property type="match status" value="1"/>
</dbReference>
<keyword evidence="8" id="KW-1185">Reference proteome</keyword>
<keyword evidence="5" id="KW-0472">Membrane</keyword>
<dbReference type="InterPro" id="IPR027094">
    <property type="entry name" value="Mitofusin_fam"/>
</dbReference>
<dbReference type="InterPro" id="IPR045063">
    <property type="entry name" value="Dynamin_N"/>
</dbReference>
<feature type="domain" description="Dynamin N-terminal" evidence="6">
    <location>
        <begin position="88"/>
        <end position="238"/>
    </location>
</feature>
<keyword evidence="2" id="KW-0547">Nucleotide-binding</keyword>
<dbReference type="GO" id="GO:0005525">
    <property type="term" value="F:GTP binding"/>
    <property type="evidence" value="ECO:0007669"/>
    <property type="project" value="UniProtKB-KW"/>
</dbReference>
<dbReference type="RefSeq" id="WP_076555605.1">
    <property type="nucleotide sequence ID" value="NZ_FTNU01000012.1"/>
</dbReference>
<dbReference type="GO" id="GO:0003924">
    <property type="term" value="F:GTPase activity"/>
    <property type="evidence" value="ECO:0007669"/>
    <property type="project" value="InterPro"/>
</dbReference>
<dbReference type="PANTHER" id="PTHR10465">
    <property type="entry name" value="TRANSMEMBRANE GTPASE FZO1"/>
    <property type="match status" value="1"/>
</dbReference>
<evidence type="ECO:0000313" key="7">
    <source>
        <dbReference type="EMBL" id="SIR98015.1"/>
    </source>
</evidence>
<dbReference type="STRING" id="34061.B0189_04110"/>
<protein>
    <submittedName>
        <fullName evidence="7">Dynamin family protein</fullName>
    </submittedName>
</protein>
<dbReference type="PANTHER" id="PTHR10465:SF0">
    <property type="entry name" value="SARCALUMENIN"/>
    <property type="match status" value="1"/>
</dbReference>
<evidence type="ECO:0000259" key="6">
    <source>
        <dbReference type="Pfam" id="PF00350"/>
    </source>
</evidence>
<accession>A0A1N7FCQ3</accession>
<sequence length="494" mass="54985">MNEQNFDVAARYDFLCRALTKDSDADTLAYHADEQLNKLNHHINHDLVALARQDSPDGFTDILKNLNSELIRLREFCEFPDLATKAVVAVGGRFSAGKSSFLNTLLGKKQLVVEIDPTTSLPTYLLKGDSDNIIAINLFHNKISLSHDEFLSLTHDEKDKYGSQVGSVLSAVFISDGQFPWQNLALLDTPGYTKPDEALNNQRTDEDIARLQLNAANFIIWLVSAEDGVIKEDDLAFLSGLNATIPKLVLINKADKKTPEEVEQITTLTKQTLKGHGINVIDVLPVSRKKQDYPLDAIMGYFDQWNQTATEPRFAKNFAKQFGSYQQHLESAIEKHSKQLSLANQMIAISDDGEMDTIATTIKNNIARQITDWQTTLAQLEQLKQEFFATFNQLAIAFGIQSPTNNANKESAMSDLATNEPTTIAKSIQEMDIQSRKQIASSESLSDEQQIALAKDYSIVVHRALASNPKLCEAAQMLLLEQKKARPNNLGSTL</sequence>
<dbReference type="InterPro" id="IPR027417">
    <property type="entry name" value="P-loop_NTPase"/>
</dbReference>
<dbReference type="EMBL" id="FTNU01000012">
    <property type="protein sequence ID" value="SIR98015.1"/>
    <property type="molecule type" value="Genomic_DNA"/>
</dbReference>
<reference evidence="8" key="1">
    <citation type="submission" date="2017-01" db="EMBL/GenBank/DDBJ databases">
        <authorList>
            <person name="Varghese N."/>
            <person name="Submissions S."/>
        </authorList>
    </citation>
    <scope>NUCLEOTIDE SEQUENCE [LARGE SCALE GENOMIC DNA]</scope>
    <source>
        <strain evidence="8">DSM 21768</strain>
    </source>
</reference>
<gene>
    <name evidence="7" type="ORF">SAMN02745664_1124</name>
</gene>
<evidence type="ECO:0000256" key="5">
    <source>
        <dbReference type="ARBA" id="ARBA00023136"/>
    </source>
</evidence>
<evidence type="ECO:0000256" key="2">
    <source>
        <dbReference type="ARBA" id="ARBA00022741"/>
    </source>
</evidence>
<evidence type="ECO:0000256" key="1">
    <source>
        <dbReference type="ARBA" id="ARBA00004370"/>
    </source>
</evidence>